<proteinExistence type="predicted"/>
<reference evidence="1" key="2">
    <citation type="submission" date="2020-09" db="EMBL/GenBank/DDBJ databases">
        <authorList>
            <person name="Sun Q."/>
            <person name="Zhou Y."/>
        </authorList>
    </citation>
    <scope>NUCLEOTIDE SEQUENCE</scope>
    <source>
        <strain evidence="1">CGMCC 1.15454</strain>
    </source>
</reference>
<name>A0A9W5TWR8_9BACI</name>
<evidence type="ECO:0008006" key="3">
    <source>
        <dbReference type="Google" id="ProtNLM"/>
    </source>
</evidence>
<protein>
    <recommendedName>
        <fullName evidence="3">Protein required for attachment to host cells</fullName>
    </recommendedName>
</protein>
<evidence type="ECO:0000313" key="1">
    <source>
        <dbReference type="EMBL" id="GGB36253.1"/>
    </source>
</evidence>
<reference evidence="1" key="1">
    <citation type="journal article" date="2014" name="Int. J. Syst. Evol. Microbiol.">
        <title>Complete genome sequence of Corynebacterium casei LMG S-19264T (=DSM 44701T), isolated from a smear-ripened cheese.</title>
        <authorList>
            <consortium name="US DOE Joint Genome Institute (JGI-PGF)"/>
            <person name="Walter F."/>
            <person name="Albersmeier A."/>
            <person name="Kalinowski J."/>
            <person name="Ruckert C."/>
        </authorList>
    </citation>
    <scope>NUCLEOTIDE SEQUENCE</scope>
    <source>
        <strain evidence="1">CGMCC 1.15454</strain>
    </source>
</reference>
<dbReference type="InterPro" id="IPR040983">
    <property type="entry name" value="Bact_RF_family5"/>
</dbReference>
<dbReference type="EMBL" id="BMJD01000006">
    <property type="protein sequence ID" value="GGB36253.1"/>
    <property type="molecule type" value="Genomic_DNA"/>
</dbReference>
<gene>
    <name evidence="1" type="primary">yocB</name>
    <name evidence="1" type="ORF">GCM10011409_12090</name>
</gene>
<dbReference type="RefSeq" id="WP_102414987.1">
    <property type="nucleotide sequence ID" value="NZ_BMJD01000006.1"/>
</dbReference>
<organism evidence="1 2">
    <name type="scientific">Lentibacillus populi</name>
    <dbReference type="NCBI Taxonomy" id="1827502"/>
    <lineage>
        <taxon>Bacteria</taxon>
        <taxon>Bacillati</taxon>
        <taxon>Bacillota</taxon>
        <taxon>Bacilli</taxon>
        <taxon>Bacillales</taxon>
        <taxon>Bacillaceae</taxon>
        <taxon>Lentibacillus</taxon>
    </lineage>
</organism>
<dbReference type="Pfam" id="PF18846">
    <property type="entry name" value="baeRF_family5"/>
    <property type="match status" value="1"/>
</dbReference>
<dbReference type="AlphaFoldDB" id="A0A9W5TWR8"/>
<sequence length="267" mass="31472">MELHEEIRKLENVRKDSTNKVFTMYLNTDPSDPEQQGGEWKIHLKNGLRNFEQYLVEDDDKEELKNFQLVQQKVEKYVRVNEQNFRKGIILFATADETVWFAIRVQLRLKTEFFWENAPVTEQFKQLYASFPKSGVILVQQDQVKVVEAEIGDILDTAYYELDIETDHWRQFTGPHKADASMGKGGKSLKQDEFQDRYEANKQRWYKSIAPKLDKRAKDKGWEEIYIIGESDASQEIRAQMNKPVDKVIQKNMLEHEESKVLEEVFG</sequence>
<keyword evidence="2" id="KW-1185">Reference proteome</keyword>
<evidence type="ECO:0000313" key="2">
    <source>
        <dbReference type="Proteomes" id="UP000621492"/>
    </source>
</evidence>
<comment type="caution">
    <text evidence="1">The sequence shown here is derived from an EMBL/GenBank/DDBJ whole genome shotgun (WGS) entry which is preliminary data.</text>
</comment>
<dbReference type="Proteomes" id="UP000621492">
    <property type="component" value="Unassembled WGS sequence"/>
</dbReference>
<accession>A0A9W5TWR8</accession>